<proteinExistence type="inferred from homology"/>
<dbReference type="OrthoDB" id="37659at2759"/>
<gene>
    <name evidence="3" type="ORF">NA56DRAFT_444843</name>
</gene>
<dbReference type="InterPro" id="IPR002347">
    <property type="entry name" value="SDR_fam"/>
</dbReference>
<dbReference type="GO" id="GO:0016491">
    <property type="term" value="F:oxidoreductase activity"/>
    <property type="evidence" value="ECO:0007669"/>
    <property type="project" value="UniProtKB-KW"/>
</dbReference>
<evidence type="ECO:0000256" key="2">
    <source>
        <dbReference type="ARBA" id="ARBA00023002"/>
    </source>
</evidence>
<keyword evidence="4" id="KW-1185">Reference proteome</keyword>
<reference evidence="3 4" key="1">
    <citation type="submission" date="2016-05" db="EMBL/GenBank/DDBJ databases">
        <title>A degradative enzymes factory behind the ericoid mycorrhizal symbiosis.</title>
        <authorList>
            <consortium name="DOE Joint Genome Institute"/>
            <person name="Martino E."/>
            <person name="Morin E."/>
            <person name="Grelet G."/>
            <person name="Kuo A."/>
            <person name="Kohler A."/>
            <person name="Daghino S."/>
            <person name="Barry K."/>
            <person name="Choi C."/>
            <person name="Cichocki N."/>
            <person name="Clum A."/>
            <person name="Copeland A."/>
            <person name="Hainaut M."/>
            <person name="Haridas S."/>
            <person name="Labutti K."/>
            <person name="Lindquist E."/>
            <person name="Lipzen A."/>
            <person name="Khouja H.-R."/>
            <person name="Murat C."/>
            <person name="Ohm R."/>
            <person name="Olson A."/>
            <person name="Spatafora J."/>
            <person name="Veneault-Fourrey C."/>
            <person name="Henrissat B."/>
            <person name="Grigoriev I."/>
            <person name="Martin F."/>
            <person name="Perotto S."/>
        </authorList>
    </citation>
    <scope>NUCLEOTIDE SEQUENCE [LARGE SCALE GENOMIC DNA]</scope>
    <source>
        <strain evidence="3 4">UAMH 7357</strain>
    </source>
</reference>
<dbReference type="InterPro" id="IPR036291">
    <property type="entry name" value="NAD(P)-bd_dom_sf"/>
</dbReference>
<organism evidence="3 4">
    <name type="scientific">Hyaloscypha hepaticicola</name>
    <dbReference type="NCBI Taxonomy" id="2082293"/>
    <lineage>
        <taxon>Eukaryota</taxon>
        <taxon>Fungi</taxon>
        <taxon>Dikarya</taxon>
        <taxon>Ascomycota</taxon>
        <taxon>Pezizomycotina</taxon>
        <taxon>Leotiomycetes</taxon>
        <taxon>Helotiales</taxon>
        <taxon>Hyaloscyphaceae</taxon>
        <taxon>Hyaloscypha</taxon>
    </lineage>
</organism>
<dbReference type="STRING" id="1745343.A0A2J6PGI4"/>
<evidence type="ECO:0000256" key="1">
    <source>
        <dbReference type="ARBA" id="ARBA00006484"/>
    </source>
</evidence>
<dbReference type="Pfam" id="PF00106">
    <property type="entry name" value="adh_short"/>
    <property type="match status" value="1"/>
</dbReference>
<evidence type="ECO:0000313" key="3">
    <source>
        <dbReference type="EMBL" id="PMD13079.1"/>
    </source>
</evidence>
<accession>A0A2J6PGI4</accession>
<sequence>MAEFTIKDEDLVGVKGKIVVLTGGSSGIGLATVNLLLSLGASVVSGDLNDPPETLSGLTFLKTNVTHWTELVALFKKAIEVHGHIDYVFANAGIGPRANYLELETDASGDLKEPNSEAIDVMLKGVINTACLAFHHMKKKPQGCAIVLMGSSTGLQPLRAADYSCAKHGVLGFGRGFARLMEAASIPVRINTLAPSWTSTNVLPDVAGIMQAVSHRSQSPDVVARLTAFLMVDEKRNGEIIFVDDGQYTEIEKAVLVPAFEKIMGDAPSDDEILRRILSLSG</sequence>
<dbReference type="AlphaFoldDB" id="A0A2J6PGI4"/>
<dbReference type="Gene3D" id="3.40.50.720">
    <property type="entry name" value="NAD(P)-binding Rossmann-like Domain"/>
    <property type="match status" value="1"/>
</dbReference>
<protein>
    <submittedName>
        <fullName evidence="3">NAD(P)-binding protein</fullName>
    </submittedName>
</protein>
<evidence type="ECO:0000313" key="4">
    <source>
        <dbReference type="Proteomes" id="UP000235672"/>
    </source>
</evidence>
<dbReference type="PANTHER" id="PTHR43180">
    <property type="entry name" value="3-OXOACYL-(ACYL-CARRIER-PROTEIN) REDUCTASE (AFU_ORTHOLOGUE AFUA_6G11210)"/>
    <property type="match status" value="1"/>
</dbReference>
<dbReference type="PRINTS" id="PR00081">
    <property type="entry name" value="GDHRDH"/>
</dbReference>
<dbReference type="PANTHER" id="PTHR43180:SF10">
    <property type="entry name" value="NAD(P)-BINDING PROTEIN"/>
    <property type="match status" value="1"/>
</dbReference>
<keyword evidence="2" id="KW-0560">Oxidoreductase</keyword>
<name>A0A2J6PGI4_9HELO</name>
<dbReference type="SUPFAM" id="SSF51735">
    <property type="entry name" value="NAD(P)-binding Rossmann-fold domains"/>
    <property type="match status" value="1"/>
</dbReference>
<dbReference type="EMBL" id="KZ613536">
    <property type="protein sequence ID" value="PMD13079.1"/>
    <property type="molecule type" value="Genomic_DNA"/>
</dbReference>
<dbReference type="Proteomes" id="UP000235672">
    <property type="component" value="Unassembled WGS sequence"/>
</dbReference>
<comment type="similarity">
    <text evidence="1">Belongs to the short-chain dehydrogenases/reductases (SDR) family.</text>
</comment>